<organism evidence="1 2">
    <name type="scientific">Microseira wollei NIES-4236</name>
    <dbReference type="NCBI Taxonomy" id="2530354"/>
    <lineage>
        <taxon>Bacteria</taxon>
        <taxon>Bacillati</taxon>
        <taxon>Cyanobacteriota</taxon>
        <taxon>Cyanophyceae</taxon>
        <taxon>Oscillatoriophycideae</taxon>
        <taxon>Aerosakkonematales</taxon>
        <taxon>Aerosakkonemataceae</taxon>
        <taxon>Microseira</taxon>
    </lineage>
</organism>
<keyword evidence="1" id="KW-0378">Hydrolase</keyword>
<proteinExistence type="predicted"/>
<name>A0AAV3XHZ4_9CYAN</name>
<dbReference type="GO" id="GO:0016787">
    <property type="term" value="F:hydrolase activity"/>
    <property type="evidence" value="ECO:0007669"/>
    <property type="project" value="UniProtKB-KW"/>
</dbReference>
<reference evidence="1" key="1">
    <citation type="submission" date="2019-10" db="EMBL/GenBank/DDBJ databases">
        <title>Draft genome sequece of Microseira wollei NIES-4236.</title>
        <authorList>
            <person name="Yamaguchi H."/>
            <person name="Suzuki S."/>
            <person name="Kawachi M."/>
        </authorList>
    </citation>
    <scope>NUCLEOTIDE SEQUENCE</scope>
    <source>
        <strain evidence="1">NIES-4236</strain>
    </source>
</reference>
<sequence>MVTESNRLAKTFTNRGLPVLAFLDTHEPGKPEREHVSFANLRQHPEGCGYTNEAR</sequence>
<evidence type="ECO:0000313" key="1">
    <source>
        <dbReference type="EMBL" id="GET39072.1"/>
    </source>
</evidence>
<comment type="caution">
    <text evidence="1">The sequence shown here is derived from an EMBL/GenBank/DDBJ whole genome shotgun (WGS) entry which is preliminary data.</text>
</comment>
<dbReference type="EMBL" id="BLAY01000058">
    <property type="protein sequence ID" value="GET39072.1"/>
    <property type="molecule type" value="Genomic_DNA"/>
</dbReference>
<keyword evidence="2" id="KW-1185">Reference proteome</keyword>
<dbReference type="AlphaFoldDB" id="A0AAV3XHZ4"/>
<dbReference type="Proteomes" id="UP001050975">
    <property type="component" value="Unassembled WGS sequence"/>
</dbReference>
<protein>
    <submittedName>
        <fullName evidence="1">Isochorismatase hydrolase</fullName>
    </submittedName>
</protein>
<gene>
    <name evidence="1" type="ORF">MiSe_38330</name>
</gene>
<evidence type="ECO:0000313" key="2">
    <source>
        <dbReference type="Proteomes" id="UP001050975"/>
    </source>
</evidence>
<accession>A0AAV3XHZ4</accession>